<evidence type="ECO:0000256" key="1">
    <source>
        <dbReference type="ARBA" id="ARBA00022723"/>
    </source>
</evidence>
<dbReference type="Proteomes" id="UP000799537">
    <property type="component" value="Unassembled WGS sequence"/>
</dbReference>
<dbReference type="SUPFAM" id="SSF144232">
    <property type="entry name" value="HIT/MYND zinc finger-like"/>
    <property type="match status" value="1"/>
</dbReference>
<dbReference type="GO" id="GO:0008270">
    <property type="term" value="F:zinc ion binding"/>
    <property type="evidence" value="ECO:0007669"/>
    <property type="project" value="UniProtKB-KW"/>
</dbReference>
<dbReference type="EMBL" id="ML993593">
    <property type="protein sequence ID" value="KAF2167485.1"/>
    <property type="molecule type" value="Genomic_DNA"/>
</dbReference>
<reference evidence="6" key="1">
    <citation type="journal article" date="2020" name="Stud. Mycol.">
        <title>101 Dothideomycetes genomes: a test case for predicting lifestyles and emergence of pathogens.</title>
        <authorList>
            <person name="Haridas S."/>
            <person name="Albert R."/>
            <person name="Binder M."/>
            <person name="Bloem J."/>
            <person name="Labutti K."/>
            <person name="Salamov A."/>
            <person name="Andreopoulos B."/>
            <person name="Baker S."/>
            <person name="Barry K."/>
            <person name="Bills G."/>
            <person name="Bluhm B."/>
            <person name="Cannon C."/>
            <person name="Castanera R."/>
            <person name="Culley D."/>
            <person name="Daum C."/>
            <person name="Ezra D."/>
            <person name="Gonzalez J."/>
            <person name="Henrissat B."/>
            <person name="Kuo A."/>
            <person name="Liang C."/>
            <person name="Lipzen A."/>
            <person name="Lutzoni F."/>
            <person name="Magnuson J."/>
            <person name="Mondo S."/>
            <person name="Nolan M."/>
            <person name="Ohm R."/>
            <person name="Pangilinan J."/>
            <person name="Park H.-J."/>
            <person name="Ramirez L."/>
            <person name="Alfaro M."/>
            <person name="Sun H."/>
            <person name="Tritt A."/>
            <person name="Yoshinaga Y."/>
            <person name="Zwiers L.-H."/>
            <person name="Turgeon B."/>
            <person name="Goodwin S."/>
            <person name="Spatafora J."/>
            <person name="Crous P."/>
            <person name="Grigoriev I."/>
        </authorList>
    </citation>
    <scope>NUCLEOTIDE SEQUENCE</scope>
    <source>
        <strain evidence="6">ATCC 36951</strain>
    </source>
</reference>
<accession>A0A6A6CK02</accession>
<sequence length="391" mass="43728">MGGWQLKLFCCDLDLDLVQELNGDCGLYDLEVRHGRKGLKPGTGTLRQDEHRLWAAKSKAIKEEDVMPRPELPKQDEENETPISYSLFEKLCSHTDRVRAHLDTTGALEKQFEKLHHEANTSNPNWTRDPYGPGYRLCILGACGMTLGAKISTRHKNVMRKYYKDCGLMRDAMTQIEAALDPATGYKDGTPHDFGSPSQQENMANGGAPKEDLIYPGCGMANVWVPDHSRKKSEMKLAHENVMMGIAYHQPNVEDLAQTLASLFFDPSANARTAISSTKADSKPQDFMETARELIKDYKPLRPARKHDDGEPFDPEEVTSTKEKCRGCRAETTKAGKPLLSCGKCKIAKYCSMACQRKDWKEHKQMCGISDLLELVKKLGTDGVVSSMKPT</sequence>
<keyword evidence="3" id="KW-0862">Zinc</keyword>
<evidence type="ECO:0000256" key="2">
    <source>
        <dbReference type="ARBA" id="ARBA00022771"/>
    </source>
</evidence>
<feature type="domain" description="MYND-type" evidence="5">
    <location>
        <begin position="325"/>
        <end position="367"/>
    </location>
</feature>
<dbReference type="Pfam" id="PF01753">
    <property type="entry name" value="zf-MYND"/>
    <property type="match status" value="1"/>
</dbReference>
<evidence type="ECO:0000256" key="3">
    <source>
        <dbReference type="ARBA" id="ARBA00022833"/>
    </source>
</evidence>
<keyword evidence="2 4" id="KW-0863">Zinc-finger</keyword>
<dbReference type="RefSeq" id="XP_033668374.1">
    <property type="nucleotide sequence ID" value="XM_033806272.1"/>
</dbReference>
<dbReference type="PROSITE" id="PS01360">
    <property type="entry name" value="ZF_MYND_1"/>
    <property type="match status" value="1"/>
</dbReference>
<evidence type="ECO:0000313" key="7">
    <source>
        <dbReference type="Proteomes" id="UP000799537"/>
    </source>
</evidence>
<proteinExistence type="predicted"/>
<dbReference type="GeneID" id="54559544"/>
<keyword evidence="7" id="KW-1185">Reference proteome</keyword>
<evidence type="ECO:0000256" key="4">
    <source>
        <dbReference type="PROSITE-ProRule" id="PRU00134"/>
    </source>
</evidence>
<dbReference type="Gene3D" id="6.10.140.2220">
    <property type="match status" value="1"/>
</dbReference>
<dbReference type="InterPro" id="IPR002893">
    <property type="entry name" value="Znf_MYND"/>
</dbReference>
<name>A0A6A6CK02_ZASCE</name>
<evidence type="ECO:0000259" key="5">
    <source>
        <dbReference type="PROSITE" id="PS50865"/>
    </source>
</evidence>
<evidence type="ECO:0000313" key="6">
    <source>
        <dbReference type="EMBL" id="KAF2167485.1"/>
    </source>
</evidence>
<protein>
    <recommendedName>
        <fullName evidence="5">MYND-type domain-containing protein</fullName>
    </recommendedName>
</protein>
<organism evidence="6 7">
    <name type="scientific">Zasmidium cellare ATCC 36951</name>
    <dbReference type="NCBI Taxonomy" id="1080233"/>
    <lineage>
        <taxon>Eukaryota</taxon>
        <taxon>Fungi</taxon>
        <taxon>Dikarya</taxon>
        <taxon>Ascomycota</taxon>
        <taxon>Pezizomycotina</taxon>
        <taxon>Dothideomycetes</taxon>
        <taxon>Dothideomycetidae</taxon>
        <taxon>Mycosphaerellales</taxon>
        <taxon>Mycosphaerellaceae</taxon>
        <taxon>Zasmidium</taxon>
    </lineage>
</organism>
<keyword evidence="1" id="KW-0479">Metal-binding</keyword>
<gene>
    <name evidence="6" type="ORF">M409DRAFT_22293</name>
</gene>
<dbReference type="AlphaFoldDB" id="A0A6A6CK02"/>
<dbReference type="OrthoDB" id="3648505at2759"/>
<dbReference type="PROSITE" id="PS50865">
    <property type="entry name" value="ZF_MYND_2"/>
    <property type="match status" value="1"/>
</dbReference>